<feature type="transmembrane region" description="Helical" evidence="6">
    <location>
        <begin position="201"/>
        <end position="221"/>
    </location>
</feature>
<gene>
    <name evidence="8" type="ORF">DAI18_11250</name>
</gene>
<feature type="transmembrane region" description="Helical" evidence="6">
    <location>
        <begin position="170"/>
        <end position="189"/>
    </location>
</feature>
<dbReference type="Pfam" id="PF07690">
    <property type="entry name" value="MFS_1"/>
    <property type="match status" value="1"/>
</dbReference>
<proteinExistence type="predicted"/>
<feature type="transmembrane region" description="Helical" evidence="6">
    <location>
        <begin position="12"/>
        <end position="32"/>
    </location>
</feature>
<feature type="transmembrane region" description="Helical" evidence="6">
    <location>
        <begin position="362"/>
        <end position="384"/>
    </location>
</feature>
<dbReference type="AlphaFoldDB" id="A0A2S0PB65"/>
<dbReference type="OrthoDB" id="8581632at2"/>
<name>A0A2S0PB65_9NEIS</name>
<evidence type="ECO:0000256" key="5">
    <source>
        <dbReference type="ARBA" id="ARBA00023136"/>
    </source>
</evidence>
<dbReference type="PANTHER" id="PTHR42718">
    <property type="entry name" value="MAJOR FACILITATOR SUPERFAMILY MULTIDRUG TRANSPORTER MFSC"/>
    <property type="match status" value="1"/>
</dbReference>
<feature type="transmembrane region" description="Helical" evidence="6">
    <location>
        <begin position="140"/>
        <end position="158"/>
    </location>
</feature>
<dbReference type="PANTHER" id="PTHR42718:SF9">
    <property type="entry name" value="MAJOR FACILITATOR SUPERFAMILY MULTIDRUG TRANSPORTER MFSC"/>
    <property type="match status" value="1"/>
</dbReference>
<feature type="transmembrane region" description="Helical" evidence="6">
    <location>
        <begin position="233"/>
        <end position="250"/>
    </location>
</feature>
<keyword evidence="9" id="KW-1185">Reference proteome</keyword>
<dbReference type="InterPro" id="IPR011701">
    <property type="entry name" value="MFS"/>
</dbReference>
<feature type="transmembrane region" description="Helical" evidence="6">
    <location>
        <begin position="483"/>
        <end position="499"/>
    </location>
</feature>
<comment type="subcellular location">
    <subcellularLocation>
        <location evidence="1">Membrane</location>
        <topology evidence="1">Multi-pass membrane protein</topology>
    </subcellularLocation>
</comment>
<protein>
    <submittedName>
        <fullName evidence="8">MFS transporter</fullName>
    </submittedName>
</protein>
<dbReference type="InterPro" id="IPR020846">
    <property type="entry name" value="MFS_dom"/>
</dbReference>
<evidence type="ECO:0000256" key="1">
    <source>
        <dbReference type="ARBA" id="ARBA00004141"/>
    </source>
</evidence>
<dbReference type="RefSeq" id="WP_028497781.1">
    <property type="nucleotide sequence ID" value="NZ_CP028519.1"/>
</dbReference>
<feature type="transmembrane region" description="Helical" evidence="6">
    <location>
        <begin position="337"/>
        <end position="356"/>
    </location>
</feature>
<organism evidence="8 9">
    <name type="scientific">Microvirgula aerodenitrificans</name>
    <dbReference type="NCBI Taxonomy" id="57480"/>
    <lineage>
        <taxon>Bacteria</taxon>
        <taxon>Pseudomonadati</taxon>
        <taxon>Pseudomonadota</taxon>
        <taxon>Betaproteobacteria</taxon>
        <taxon>Neisseriales</taxon>
        <taxon>Aquaspirillaceae</taxon>
        <taxon>Microvirgula</taxon>
    </lineage>
</organism>
<dbReference type="Gene3D" id="1.20.1250.20">
    <property type="entry name" value="MFS general substrate transporter like domains"/>
    <property type="match status" value="1"/>
</dbReference>
<dbReference type="InterPro" id="IPR036259">
    <property type="entry name" value="MFS_trans_sf"/>
</dbReference>
<evidence type="ECO:0000256" key="3">
    <source>
        <dbReference type="ARBA" id="ARBA00022692"/>
    </source>
</evidence>
<dbReference type="STRING" id="1122240.GCA_000620105_00282"/>
<dbReference type="EMBL" id="CP028519">
    <property type="protein sequence ID" value="AVY94553.1"/>
    <property type="molecule type" value="Genomic_DNA"/>
</dbReference>
<keyword evidence="4 6" id="KW-1133">Transmembrane helix</keyword>
<keyword evidence="3 6" id="KW-0812">Transmembrane</keyword>
<dbReference type="GO" id="GO:0016020">
    <property type="term" value="C:membrane"/>
    <property type="evidence" value="ECO:0007669"/>
    <property type="project" value="UniProtKB-SubCell"/>
</dbReference>
<evidence type="ECO:0000256" key="2">
    <source>
        <dbReference type="ARBA" id="ARBA00022448"/>
    </source>
</evidence>
<evidence type="ECO:0000313" key="8">
    <source>
        <dbReference type="EMBL" id="AVY94553.1"/>
    </source>
</evidence>
<dbReference type="GO" id="GO:0022857">
    <property type="term" value="F:transmembrane transporter activity"/>
    <property type="evidence" value="ECO:0007669"/>
    <property type="project" value="InterPro"/>
</dbReference>
<dbReference type="Proteomes" id="UP000244173">
    <property type="component" value="Chromosome"/>
</dbReference>
<accession>A0A2S0PB65</accession>
<sequence length="505" mass="55127">MTQPASPGEPLPGPLFLLFIASLTCIEFLQNGMVNFSASYIVGGIGAAPEEFSFAAMAYSVAAILMLFKHRWLAEQLGYRDFALVSLLVYAIGTVVCALSANVPEFVLGRVLQGAGGATFFCAGRVMCNTVAGPGRLRPLLAFVIALLGASTLAPLLAGWLLDHGQWRDLFWSMLPVLALVAVLCWRFMPTEVGSAEDKSQAHWGGLIWVVVGGIGLQYALQRSRYDFFSESGRLLALSVAGALCVLWFCRRQMGHARPLIDYRPLFQARFLIGMMCYFFGYLVVNANGFIMPKLAHEGLGFTILNTGGLAALSSIGSLASALLHVTLLRIKAGFRVYMLSGLVILAGSSALMSRFSPDVTWAWFGVTMLLGGGFMSLFIGPVAQGAFMNMDERTFSHAYQSKNVIRELASSFGITLATLFLQSRGAVHYSRLSENFSLFNPLYRQQVEQLDGILHDPGGQMALSVLARSVDRQSMLMSCLDYYQLLAVMAVIVGLIVYRQRVYN</sequence>
<feature type="transmembrane region" description="Helical" evidence="6">
    <location>
        <begin position="52"/>
        <end position="70"/>
    </location>
</feature>
<feature type="transmembrane region" description="Helical" evidence="6">
    <location>
        <begin position="304"/>
        <end position="325"/>
    </location>
</feature>
<keyword evidence="2" id="KW-0813">Transport</keyword>
<evidence type="ECO:0000313" key="9">
    <source>
        <dbReference type="Proteomes" id="UP000244173"/>
    </source>
</evidence>
<feature type="transmembrane region" description="Helical" evidence="6">
    <location>
        <begin position="271"/>
        <end position="292"/>
    </location>
</feature>
<feature type="domain" description="Major facilitator superfamily (MFS) profile" evidence="7">
    <location>
        <begin position="16"/>
        <end position="426"/>
    </location>
</feature>
<dbReference type="SUPFAM" id="SSF103473">
    <property type="entry name" value="MFS general substrate transporter"/>
    <property type="match status" value="1"/>
</dbReference>
<keyword evidence="5 6" id="KW-0472">Membrane</keyword>
<dbReference type="KEGG" id="maer:DAI18_11250"/>
<evidence type="ECO:0000256" key="6">
    <source>
        <dbReference type="SAM" id="Phobius"/>
    </source>
</evidence>
<evidence type="ECO:0000259" key="7">
    <source>
        <dbReference type="PROSITE" id="PS50850"/>
    </source>
</evidence>
<evidence type="ECO:0000256" key="4">
    <source>
        <dbReference type="ARBA" id="ARBA00022989"/>
    </source>
</evidence>
<dbReference type="PROSITE" id="PS50850">
    <property type="entry name" value="MFS"/>
    <property type="match status" value="1"/>
</dbReference>
<feature type="transmembrane region" description="Helical" evidence="6">
    <location>
        <begin position="82"/>
        <end position="101"/>
    </location>
</feature>
<reference evidence="8 9" key="1">
    <citation type="submission" date="2018-04" db="EMBL/GenBank/DDBJ databases">
        <title>Denitrifier Microvirgula.</title>
        <authorList>
            <person name="Anderson E."/>
            <person name="Jang J."/>
            <person name="Ishii S."/>
        </authorList>
    </citation>
    <scope>NUCLEOTIDE SEQUENCE [LARGE SCALE GENOMIC DNA]</scope>
    <source>
        <strain evidence="8 9">BE2.4</strain>
    </source>
</reference>
<feature type="transmembrane region" description="Helical" evidence="6">
    <location>
        <begin position="405"/>
        <end position="423"/>
    </location>
</feature>